<dbReference type="Proteomes" id="UP000237438">
    <property type="component" value="Unassembled WGS sequence"/>
</dbReference>
<gene>
    <name evidence="3" type="ORF">EPUL_001807</name>
</gene>
<feature type="compositionally biased region" description="Basic and acidic residues" evidence="1">
    <location>
        <begin position="17"/>
        <end position="29"/>
    </location>
</feature>
<accession>A0A2S4Q088</accession>
<dbReference type="EMBL" id="PEDP01000087">
    <property type="protein sequence ID" value="POS87667.1"/>
    <property type="molecule type" value="Genomic_DNA"/>
</dbReference>
<dbReference type="Pfam" id="PF01918">
    <property type="entry name" value="Alba"/>
    <property type="match status" value="1"/>
</dbReference>
<dbReference type="GO" id="GO:0003676">
    <property type="term" value="F:nucleic acid binding"/>
    <property type="evidence" value="ECO:0007669"/>
    <property type="project" value="InterPro"/>
</dbReference>
<name>A0A2S4Q088_9PEZI</name>
<comment type="caution">
    <text evidence="3">The sequence shown here is derived from an EMBL/GenBank/DDBJ whole genome shotgun (WGS) entry which is preliminary data.</text>
</comment>
<proteinExistence type="predicted"/>
<evidence type="ECO:0000259" key="2">
    <source>
        <dbReference type="Pfam" id="PF01918"/>
    </source>
</evidence>
<dbReference type="OrthoDB" id="424402at2759"/>
<protein>
    <recommendedName>
        <fullName evidence="2">DNA/RNA-binding protein Alba-like domain-containing protein</fullName>
    </recommendedName>
</protein>
<keyword evidence="4" id="KW-1185">Reference proteome</keyword>
<dbReference type="InterPro" id="IPR002775">
    <property type="entry name" value="DNA/RNA-bd_Alba-like"/>
</dbReference>
<sequence>MSNNKKKEKRAFGVKNNRTEQNSRREISRNKTKPKPRKIEEENEEVERGKKRKHTSQVGVVDIDEQSRGQKRPKITEKQDETEISSQSCSEAIEKKNPSIDKASSLMPLSLSETYDIKSLNINSASKIHAKVTQVLNILSNYPAATGTKDNLVLLAAKPNACCKMISIAEIVKREIKEKQGKWFQYNVIEQELVKKREKNQIKEKDEIKLPIQDDEDTENFELMKTPFERAINGVPKVRLEPLMKIYLSRVRIEDLKKVHG</sequence>
<reference evidence="3 4" key="1">
    <citation type="submission" date="2017-10" db="EMBL/GenBank/DDBJ databases">
        <title>Development of genomic resources for the powdery mildew, Erysiphe pulchra.</title>
        <authorList>
            <person name="Wadl P.A."/>
            <person name="Mack B.M."/>
            <person name="Moore G."/>
            <person name="Beltz S.B."/>
        </authorList>
    </citation>
    <scope>NUCLEOTIDE SEQUENCE [LARGE SCALE GENOMIC DNA]</scope>
    <source>
        <strain evidence="3">Cflorida</strain>
    </source>
</reference>
<evidence type="ECO:0000313" key="4">
    <source>
        <dbReference type="Proteomes" id="UP000237438"/>
    </source>
</evidence>
<evidence type="ECO:0000313" key="3">
    <source>
        <dbReference type="EMBL" id="POS87667.1"/>
    </source>
</evidence>
<organism evidence="3 4">
    <name type="scientific">Erysiphe pulchra</name>
    <dbReference type="NCBI Taxonomy" id="225359"/>
    <lineage>
        <taxon>Eukaryota</taxon>
        <taxon>Fungi</taxon>
        <taxon>Dikarya</taxon>
        <taxon>Ascomycota</taxon>
        <taxon>Pezizomycotina</taxon>
        <taxon>Leotiomycetes</taxon>
        <taxon>Erysiphales</taxon>
        <taxon>Erysiphaceae</taxon>
        <taxon>Erysiphe</taxon>
    </lineage>
</organism>
<evidence type="ECO:0000256" key="1">
    <source>
        <dbReference type="SAM" id="MobiDB-lite"/>
    </source>
</evidence>
<feature type="domain" description="DNA/RNA-binding protein Alba-like" evidence="2">
    <location>
        <begin position="120"/>
        <end position="191"/>
    </location>
</feature>
<feature type="region of interest" description="Disordered" evidence="1">
    <location>
        <begin position="1"/>
        <end position="96"/>
    </location>
</feature>
<dbReference type="AlphaFoldDB" id="A0A2S4Q088"/>